<comment type="caution">
    <text evidence="2">The sequence shown here is derived from an EMBL/GenBank/DDBJ whole genome shotgun (WGS) entry which is preliminary data.</text>
</comment>
<feature type="region of interest" description="Disordered" evidence="1">
    <location>
        <begin position="1"/>
        <end position="20"/>
    </location>
</feature>
<gene>
    <name evidence="2" type="ORF">DXH78_08705</name>
</gene>
<dbReference type="Proteomes" id="UP000263993">
    <property type="component" value="Unassembled WGS sequence"/>
</dbReference>
<name>A0A371BAP8_9BRAD</name>
<keyword evidence="3" id="KW-1185">Reference proteome</keyword>
<dbReference type="AlphaFoldDB" id="A0A371BAP8"/>
<evidence type="ECO:0000313" key="2">
    <source>
        <dbReference type="EMBL" id="RDV04634.1"/>
    </source>
</evidence>
<organism evidence="2 3">
    <name type="scientific">Undibacter mobilis</name>
    <dbReference type="NCBI Taxonomy" id="2292256"/>
    <lineage>
        <taxon>Bacteria</taxon>
        <taxon>Pseudomonadati</taxon>
        <taxon>Pseudomonadota</taxon>
        <taxon>Alphaproteobacteria</taxon>
        <taxon>Hyphomicrobiales</taxon>
        <taxon>Nitrobacteraceae</taxon>
        <taxon>Undibacter</taxon>
    </lineage>
</organism>
<proteinExistence type="predicted"/>
<evidence type="ECO:0000256" key="1">
    <source>
        <dbReference type="SAM" id="MobiDB-lite"/>
    </source>
</evidence>
<feature type="compositionally biased region" description="Polar residues" evidence="1">
    <location>
        <begin position="1"/>
        <end position="12"/>
    </location>
</feature>
<dbReference type="RefSeq" id="WP_115516658.1">
    <property type="nucleotide sequence ID" value="NZ_QRGO01000001.1"/>
</dbReference>
<sequence length="85" mass="9152">MNRSEPSCSGRPSRSPAPFLIGRDSHGCWVAQQQDGKSGGLFADRGEAIRFAMAENGRHPEDIIMVAGVLELDTQGTTQQQPRAA</sequence>
<dbReference type="OrthoDB" id="8454620at2"/>
<protein>
    <submittedName>
        <fullName evidence="2">Uncharacterized protein</fullName>
    </submittedName>
</protein>
<reference evidence="3" key="1">
    <citation type="submission" date="2018-08" db="EMBL/GenBank/DDBJ databases">
        <authorList>
            <person name="Kim S.-J."/>
            <person name="Jung G.-Y."/>
        </authorList>
    </citation>
    <scope>NUCLEOTIDE SEQUENCE [LARGE SCALE GENOMIC DNA]</scope>
    <source>
        <strain evidence="3">GY_H</strain>
    </source>
</reference>
<evidence type="ECO:0000313" key="3">
    <source>
        <dbReference type="Proteomes" id="UP000263993"/>
    </source>
</evidence>
<accession>A0A371BAP8</accession>
<dbReference type="EMBL" id="QRGO01000001">
    <property type="protein sequence ID" value="RDV04634.1"/>
    <property type="molecule type" value="Genomic_DNA"/>
</dbReference>